<dbReference type="CDD" id="cd00082">
    <property type="entry name" value="HisKA"/>
    <property type="match status" value="1"/>
</dbReference>
<comment type="subcellular location">
    <subcellularLocation>
        <location evidence="2">Membrane</location>
        <topology evidence="2">Multi-pass membrane protein</topology>
    </subcellularLocation>
</comment>
<evidence type="ECO:0000256" key="3">
    <source>
        <dbReference type="ARBA" id="ARBA00012438"/>
    </source>
</evidence>
<dbReference type="InterPro" id="IPR004358">
    <property type="entry name" value="Sig_transdc_His_kin-like_C"/>
</dbReference>
<dbReference type="PRINTS" id="PR00344">
    <property type="entry name" value="BCTRLSENSOR"/>
</dbReference>
<evidence type="ECO:0000256" key="4">
    <source>
        <dbReference type="ARBA" id="ARBA00022553"/>
    </source>
</evidence>
<dbReference type="PANTHER" id="PTHR45528:SF8">
    <property type="entry name" value="HISTIDINE KINASE"/>
    <property type="match status" value="1"/>
</dbReference>
<dbReference type="InterPro" id="IPR050398">
    <property type="entry name" value="HssS/ArlS-like"/>
</dbReference>
<evidence type="ECO:0000256" key="2">
    <source>
        <dbReference type="ARBA" id="ARBA00004141"/>
    </source>
</evidence>
<dbReference type="SMART" id="SM00388">
    <property type="entry name" value="HisKA"/>
    <property type="match status" value="1"/>
</dbReference>
<keyword evidence="11" id="KW-0902">Two-component regulatory system</keyword>
<feature type="domain" description="Histidine kinase" evidence="13">
    <location>
        <begin position="25"/>
        <end position="244"/>
    </location>
</feature>
<name>A0ABW3DC51_9BACL</name>
<keyword evidence="6" id="KW-0812">Transmembrane</keyword>
<evidence type="ECO:0000256" key="9">
    <source>
        <dbReference type="ARBA" id="ARBA00022840"/>
    </source>
</evidence>
<dbReference type="SUPFAM" id="SSF55874">
    <property type="entry name" value="ATPase domain of HSP90 chaperone/DNA topoisomerase II/histidine kinase"/>
    <property type="match status" value="1"/>
</dbReference>
<keyword evidence="4" id="KW-0597">Phosphoprotein</keyword>
<evidence type="ECO:0000256" key="7">
    <source>
        <dbReference type="ARBA" id="ARBA00022741"/>
    </source>
</evidence>
<dbReference type="EC" id="2.7.13.3" evidence="3"/>
<keyword evidence="5" id="KW-0808">Transferase</keyword>
<keyword evidence="9" id="KW-0067">ATP-binding</keyword>
<dbReference type="InterPro" id="IPR036097">
    <property type="entry name" value="HisK_dim/P_sf"/>
</dbReference>
<evidence type="ECO:0000256" key="1">
    <source>
        <dbReference type="ARBA" id="ARBA00000085"/>
    </source>
</evidence>
<protein>
    <recommendedName>
        <fullName evidence="3">histidine kinase</fullName>
        <ecNumber evidence="3">2.7.13.3</ecNumber>
    </recommendedName>
</protein>
<evidence type="ECO:0000259" key="13">
    <source>
        <dbReference type="PROSITE" id="PS50109"/>
    </source>
</evidence>
<keyword evidence="12" id="KW-0472">Membrane</keyword>
<keyword evidence="15" id="KW-1185">Reference proteome</keyword>
<evidence type="ECO:0000256" key="12">
    <source>
        <dbReference type="ARBA" id="ARBA00023136"/>
    </source>
</evidence>
<evidence type="ECO:0000256" key="5">
    <source>
        <dbReference type="ARBA" id="ARBA00022679"/>
    </source>
</evidence>
<dbReference type="PANTHER" id="PTHR45528">
    <property type="entry name" value="SENSOR HISTIDINE KINASE CPXA"/>
    <property type="match status" value="1"/>
</dbReference>
<proteinExistence type="predicted"/>
<dbReference type="InterPro" id="IPR005467">
    <property type="entry name" value="His_kinase_dom"/>
</dbReference>
<dbReference type="InterPro" id="IPR036890">
    <property type="entry name" value="HATPase_C_sf"/>
</dbReference>
<keyword evidence="7" id="KW-0547">Nucleotide-binding</keyword>
<accession>A0ABW3DC51</accession>
<dbReference type="SUPFAM" id="SSF47384">
    <property type="entry name" value="Homodimeric domain of signal transducing histidine kinase"/>
    <property type="match status" value="1"/>
</dbReference>
<reference evidence="15" key="1">
    <citation type="journal article" date="2019" name="Int. J. Syst. Evol. Microbiol.">
        <title>The Global Catalogue of Microorganisms (GCM) 10K type strain sequencing project: providing services to taxonomists for standard genome sequencing and annotation.</title>
        <authorList>
            <consortium name="The Broad Institute Genomics Platform"/>
            <consortium name="The Broad Institute Genome Sequencing Center for Infectious Disease"/>
            <person name="Wu L."/>
            <person name="Ma J."/>
        </authorList>
    </citation>
    <scope>NUCLEOTIDE SEQUENCE [LARGE SCALE GENOMIC DNA]</scope>
    <source>
        <strain evidence="15">CCUG 57263</strain>
    </source>
</reference>
<dbReference type="SMART" id="SM00387">
    <property type="entry name" value="HATPase_c"/>
    <property type="match status" value="1"/>
</dbReference>
<dbReference type="Gene3D" id="1.10.287.130">
    <property type="match status" value="1"/>
</dbReference>
<organism evidence="14 15">
    <name type="scientific">Paenibacillus residui</name>
    <dbReference type="NCBI Taxonomy" id="629724"/>
    <lineage>
        <taxon>Bacteria</taxon>
        <taxon>Bacillati</taxon>
        <taxon>Bacillota</taxon>
        <taxon>Bacilli</taxon>
        <taxon>Bacillales</taxon>
        <taxon>Paenibacillaceae</taxon>
        <taxon>Paenibacillus</taxon>
    </lineage>
</organism>
<dbReference type="GO" id="GO:0016301">
    <property type="term" value="F:kinase activity"/>
    <property type="evidence" value="ECO:0007669"/>
    <property type="project" value="UniProtKB-KW"/>
</dbReference>
<dbReference type="InterPro" id="IPR003661">
    <property type="entry name" value="HisK_dim/P_dom"/>
</dbReference>
<dbReference type="EMBL" id="JBHTIU010000060">
    <property type="protein sequence ID" value="MFD0870778.1"/>
    <property type="molecule type" value="Genomic_DNA"/>
</dbReference>
<dbReference type="Proteomes" id="UP001597120">
    <property type="component" value="Unassembled WGS sequence"/>
</dbReference>
<dbReference type="PROSITE" id="PS50109">
    <property type="entry name" value="HIS_KIN"/>
    <property type="match status" value="1"/>
</dbReference>
<dbReference type="CDD" id="cd00075">
    <property type="entry name" value="HATPase"/>
    <property type="match status" value="1"/>
</dbReference>
<comment type="catalytic activity">
    <reaction evidence="1">
        <text>ATP + protein L-histidine = ADP + protein N-phospho-L-histidine.</text>
        <dbReference type="EC" id="2.7.13.3"/>
    </reaction>
</comment>
<keyword evidence="10" id="KW-1133">Transmembrane helix</keyword>
<dbReference type="Pfam" id="PF02518">
    <property type="entry name" value="HATPase_c"/>
    <property type="match status" value="1"/>
</dbReference>
<comment type="caution">
    <text evidence="14">The sequence shown here is derived from an EMBL/GenBank/DDBJ whole genome shotgun (WGS) entry which is preliminary data.</text>
</comment>
<evidence type="ECO:0000256" key="10">
    <source>
        <dbReference type="ARBA" id="ARBA00022989"/>
    </source>
</evidence>
<dbReference type="InterPro" id="IPR003594">
    <property type="entry name" value="HATPase_dom"/>
</dbReference>
<evidence type="ECO:0000256" key="11">
    <source>
        <dbReference type="ARBA" id="ARBA00023012"/>
    </source>
</evidence>
<dbReference type="Gene3D" id="3.30.565.10">
    <property type="entry name" value="Histidine kinase-like ATPase, C-terminal domain"/>
    <property type="match status" value="1"/>
</dbReference>
<evidence type="ECO:0000313" key="15">
    <source>
        <dbReference type="Proteomes" id="UP001597120"/>
    </source>
</evidence>
<evidence type="ECO:0000313" key="14">
    <source>
        <dbReference type="EMBL" id="MFD0870778.1"/>
    </source>
</evidence>
<evidence type="ECO:0000256" key="6">
    <source>
        <dbReference type="ARBA" id="ARBA00022692"/>
    </source>
</evidence>
<evidence type="ECO:0000256" key="8">
    <source>
        <dbReference type="ARBA" id="ARBA00022777"/>
    </source>
</evidence>
<gene>
    <name evidence="14" type="ORF">ACFQ03_16610</name>
</gene>
<sequence>MAVQIQQSIDRERKLEQSKIELITGLSHDLRTPLTSISGYLNLIQNEAYRNEEEHKRFVENASQKTEQLRKLIDDLFEYTRLINRDIQLSLRKIEWKHLAEQIIYEFEPIANEQGLAVTKQWEVDHVIVEADAEKLARAMDNLLMNALKFSQRPGEIKVRQFSTKDRAILAMENMGKPISKEAEARLFERFYKAEPSRSEGHMPSGSGLGLSIAKNIVELHGGSLSFEHRNGRFTFYIELPLDSG</sequence>
<dbReference type="RefSeq" id="WP_379289550.1">
    <property type="nucleotide sequence ID" value="NZ_JBHTIU010000060.1"/>
</dbReference>
<dbReference type="Pfam" id="PF00512">
    <property type="entry name" value="HisKA"/>
    <property type="match status" value="1"/>
</dbReference>
<keyword evidence="8 14" id="KW-0418">Kinase</keyword>